<evidence type="ECO:0000313" key="2">
    <source>
        <dbReference type="Proteomes" id="UP000184423"/>
    </source>
</evidence>
<protein>
    <recommendedName>
        <fullName evidence="3">Glycosyl hydrolases family 8</fullName>
    </recommendedName>
</protein>
<dbReference type="AlphaFoldDB" id="A0A1M5ALJ8"/>
<sequence length="266" mass="31025">MLKNNLVSWRVGEDYKYTSSASIDDLRIIRALLIGYSVFGDKEYFNLAKRIIASVKKYECRNGFLVDYYDGYTKSGTITLSYIDLYTINLISNYELSFKSIYENSRWVLENGKIEGTPFFRNKYNLRTKQYSGEYKVDMLQNAIVVEHLAEDNIFYMDFIKFIKSEIEKKGAVYSEYYIRDLKPASRIESTAIYATLARVALYYRDVDLYNMLINRMLKLQCKNRLSPIYGAFGNEANLYAHSFDNLNALLALRMGGCYIVKEDNN</sequence>
<name>A0A1M5ALJ8_9CLOT</name>
<dbReference type="EMBL" id="FQVG01000054">
    <property type="protein sequence ID" value="SHF31141.1"/>
    <property type="molecule type" value="Genomic_DNA"/>
</dbReference>
<reference evidence="2" key="1">
    <citation type="submission" date="2016-11" db="EMBL/GenBank/DDBJ databases">
        <authorList>
            <person name="Varghese N."/>
            <person name="Submissions S."/>
        </authorList>
    </citation>
    <scope>NUCLEOTIDE SEQUENCE [LARGE SCALE GENOMIC DNA]</scope>
    <source>
        <strain evidence="2">DSM 10124</strain>
    </source>
</reference>
<dbReference type="Proteomes" id="UP000184423">
    <property type="component" value="Unassembled WGS sequence"/>
</dbReference>
<dbReference type="InterPro" id="IPR012341">
    <property type="entry name" value="6hp_glycosidase-like_sf"/>
</dbReference>
<dbReference type="SUPFAM" id="SSF48208">
    <property type="entry name" value="Six-hairpin glycosidases"/>
    <property type="match status" value="1"/>
</dbReference>
<keyword evidence="2" id="KW-1185">Reference proteome</keyword>
<evidence type="ECO:0008006" key="3">
    <source>
        <dbReference type="Google" id="ProtNLM"/>
    </source>
</evidence>
<dbReference type="InterPro" id="IPR008928">
    <property type="entry name" value="6-hairpin_glycosidase_sf"/>
</dbReference>
<gene>
    <name evidence="1" type="ORF">SAMN02746091_02236</name>
</gene>
<accession>A0A1M5ALJ8</accession>
<dbReference type="Gene3D" id="1.50.10.10">
    <property type="match status" value="1"/>
</dbReference>
<evidence type="ECO:0000313" key="1">
    <source>
        <dbReference type="EMBL" id="SHF31141.1"/>
    </source>
</evidence>
<proteinExistence type="predicted"/>
<organism evidence="1 2">
    <name type="scientific">Caloramator proteoclasticus DSM 10124</name>
    <dbReference type="NCBI Taxonomy" id="1121262"/>
    <lineage>
        <taxon>Bacteria</taxon>
        <taxon>Bacillati</taxon>
        <taxon>Bacillota</taxon>
        <taxon>Clostridia</taxon>
        <taxon>Eubacteriales</taxon>
        <taxon>Clostridiaceae</taxon>
        <taxon>Caloramator</taxon>
    </lineage>
</organism>
<dbReference type="GO" id="GO:0005975">
    <property type="term" value="P:carbohydrate metabolic process"/>
    <property type="evidence" value="ECO:0007669"/>
    <property type="project" value="InterPro"/>
</dbReference>